<evidence type="ECO:0000259" key="2">
    <source>
        <dbReference type="Pfam" id="PF12455"/>
    </source>
</evidence>
<accession>A0A9W8LZ72</accession>
<organism evidence="3 4">
    <name type="scientific">Coemansia brasiliensis</name>
    <dbReference type="NCBI Taxonomy" id="2650707"/>
    <lineage>
        <taxon>Eukaryota</taxon>
        <taxon>Fungi</taxon>
        <taxon>Fungi incertae sedis</taxon>
        <taxon>Zoopagomycota</taxon>
        <taxon>Kickxellomycotina</taxon>
        <taxon>Kickxellomycetes</taxon>
        <taxon>Kickxellales</taxon>
        <taxon>Kickxellaceae</taxon>
        <taxon>Coemansia</taxon>
    </lineage>
</organism>
<evidence type="ECO:0000256" key="1">
    <source>
        <dbReference type="SAM" id="Coils"/>
    </source>
</evidence>
<feature type="coiled-coil region" evidence="1">
    <location>
        <begin position="357"/>
        <end position="450"/>
    </location>
</feature>
<dbReference type="InterPro" id="IPR022157">
    <property type="entry name" value="Dynactin"/>
</dbReference>
<keyword evidence="1" id="KW-0175">Coiled coil</keyword>
<reference evidence="3" key="1">
    <citation type="submission" date="2022-07" db="EMBL/GenBank/DDBJ databases">
        <title>Phylogenomic reconstructions and comparative analyses of Kickxellomycotina fungi.</title>
        <authorList>
            <person name="Reynolds N.K."/>
            <person name="Stajich J.E."/>
            <person name="Barry K."/>
            <person name="Grigoriev I.V."/>
            <person name="Crous P."/>
            <person name="Smith M.E."/>
        </authorList>
    </citation>
    <scope>NUCLEOTIDE SEQUENCE</scope>
    <source>
        <strain evidence="3">NRRL 1566</strain>
    </source>
</reference>
<keyword evidence="4" id="KW-1185">Reference proteome</keyword>
<dbReference type="OrthoDB" id="2130750at2759"/>
<name>A0A9W8LZ72_9FUNG</name>
<feature type="non-terminal residue" evidence="3">
    <location>
        <position position="1"/>
    </location>
</feature>
<dbReference type="EMBL" id="JANBUW010000087">
    <property type="protein sequence ID" value="KAJ2849310.1"/>
    <property type="molecule type" value="Genomic_DNA"/>
</dbReference>
<evidence type="ECO:0000313" key="3">
    <source>
        <dbReference type="EMBL" id="KAJ2849310.1"/>
    </source>
</evidence>
<gene>
    <name evidence="3" type="ORF">IWW36_002724</name>
</gene>
<dbReference type="AlphaFoldDB" id="A0A9W8LZ72"/>
<comment type="caution">
    <text evidence="3">The sequence shown here is derived from an EMBL/GenBank/DDBJ whole genome shotgun (WGS) entry which is preliminary data.</text>
</comment>
<evidence type="ECO:0000313" key="4">
    <source>
        <dbReference type="Proteomes" id="UP001139887"/>
    </source>
</evidence>
<sequence>LRSSALRSRAAAVDLELRRLDAEQAAARLEMTEPFLPAHFGTDADAISTVLAFRRVAAKADIVCRQLEQDADVISDDFVAAAAVRALLAQLSGDALLVATSMRASDSAKFVRMAALLPDAQAIERRLIGLVDLVRSEEFRAADALGEVRRLAGQMRALADAHVPTEMPAVASQRLANTASYVAFAADELVANAAFAEQLLLPETPLSLPLSSLAERCRAFKSPAVKLLRRTGDMLAAGLEPKDKQALELAAPLVQACGELREFCTRVRTVVKDGTDSESQSDSARLPQDLSAIAYDVFGAADAAPLDVALNAAQRLTHDLSTLLTYVSDDLNVQKADSVETPWSLRASQFKASLVQNADVEKRTGQLNEEIVSLARELKLRDQTIQELGVKSEMLEKRSESMRRQAEQINELRKLLEETRAKERTYEEALESLQTEMEAVESECRKLRQAEASNKQAAQHAFDSALGSGGIPVPPDLLGLRSKIATLQSSVAFLRKENAHLRAKYLFKDQQQLPPLRSAAVPAEVSEAVREAKVVVKEACRLAAMPHLVRIAPQEPVKSGWQPLSSRPQFELYRQQTLAQSLKHRVESVQERLRAIPRLSVMVSTTVGT</sequence>
<proteinExistence type="predicted"/>
<protein>
    <recommendedName>
        <fullName evidence="2">Dynein associated protein domain-containing protein</fullName>
    </recommendedName>
</protein>
<dbReference type="Proteomes" id="UP001139887">
    <property type="component" value="Unassembled WGS sequence"/>
</dbReference>
<feature type="domain" description="Dynein associated protein" evidence="2">
    <location>
        <begin position="1"/>
        <end position="230"/>
    </location>
</feature>
<dbReference type="Pfam" id="PF12455">
    <property type="entry name" value="Dynactin"/>
    <property type="match status" value="1"/>
</dbReference>